<dbReference type="PANTHER" id="PTHR35192:SF2">
    <property type="entry name" value="APPLE DOMAIN-CONTAINING PROTEIN"/>
    <property type="match status" value="1"/>
</dbReference>
<name>A0A238FH70_9BASI</name>
<organism evidence="3 4">
    <name type="scientific">Microbotryum intermedium</name>
    <dbReference type="NCBI Taxonomy" id="269621"/>
    <lineage>
        <taxon>Eukaryota</taxon>
        <taxon>Fungi</taxon>
        <taxon>Dikarya</taxon>
        <taxon>Basidiomycota</taxon>
        <taxon>Pucciniomycotina</taxon>
        <taxon>Microbotryomycetes</taxon>
        <taxon>Microbotryales</taxon>
        <taxon>Microbotryaceae</taxon>
        <taxon>Microbotryum</taxon>
    </lineage>
</organism>
<dbReference type="EMBL" id="FMSP01000009">
    <property type="protein sequence ID" value="SCV72525.1"/>
    <property type="molecule type" value="Genomic_DNA"/>
</dbReference>
<evidence type="ECO:0000313" key="3">
    <source>
        <dbReference type="EMBL" id="SCV72525.1"/>
    </source>
</evidence>
<keyword evidence="1" id="KW-0732">Signal</keyword>
<keyword evidence="4" id="KW-1185">Reference proteome</keyword>
<sequence length="322" mass="33187">MAPLRLLTTPLLLSCTLLFSTVNAIGDFPCANTPDSQSCAKWSVDVERQGNISATAKCLPDPLNPSVSYCGYGRAGCRKDADCDYGTCGSSSQCQGYLGDPCPNGNSDCQAFFFCGTDGLCGGVGAACANGDPAYPIPSPNLQCMSRESSSTFCRPKSASPLKILTHSPCPCMIDETERCGNGNTCNAVRRQGVGIGGACVKNSVCESGYCSETTLLCACFPTKGIQCTSTKAKRSYDSDSSDSCAQGWTACPTPFAGDLVPDCVDTSSDLENCGGCTSNSEGEDCTSIPGASNVECKSGRCVVISCGPGLHINLSGTGCTV</sequence>
<evidence type="ECO:0000313" key="4">
    <source>
        <dbReference type="Proteomes" id="UP000198372"/>
    </source>
</evidence>
<dbReference type="Pfam" id="PF21671">
    <property type="entry name" value="CPL1-like"/>
    <property type="match status" value="1"/>
</dbReference>
<proteinExistence type="predicted"/>
<feature type="domain" description="Protein CPL1-like" evidence="2">
    <location>
        <begin position="263"/>
        <end position="320"/>
    </location>
</feature>
<protein>
    <submittedName>
        <fullName evidence="3">BQ2448_4062 protein</fullName>
    </submittedName>
</protein>
<evidence type="ECO:0000259" key="2">
    <source>
        <dbReference type="Pfam" id="PF21671"/>
    </source>
</evidence>
<feature type="signal peptide" evidence="1">
    <location>
        <begin position="1"/>
        <end position="24"/>
    </location>
</feature>
<dbReference type="OrthoDB" id="439917at2759"/>
<dbReference type="Proteomes" id="UP000198372">
    <property type="component" value="Unassembled WGS sequence"/>
</dbReference>
<dbReference type="InterPro" id="IPR038955">
    <property type="entry name" value="PriA/CPL1_fungi"/>
</dbReference>
<dbReference type="InterPro" id="IPR048661">
    <property type="entry name" value="CPL1-like"/>
</dbReference>
<dbReference type="AlphaFoldDB" id="A0A238FH70"/>
<feature type="chain" id="PRO_5013212179" evidence="1">
    <location>
        <begin position="25"/>
        <end position="322"/>
    </location>
</feature>
<accession>A0A238FH70</accession>
<evidence type="ECO:0000256" key="1">
    <source>
        <dbReference type="SAM" id="SignalP"/>
    </source>
</evidence>
<dbReference type="PANTHER" id="PTHR35192">
    <property type="entry name" value="PROTEIN, PUTATIVE-RELATED"/>
    <property type="match status" value="1"/>
</dbReference>
<reference evidence="4" key="1">
    <citation type="submission" date="2016-09" db="EMBL/GenBank/DDBJ databases">
        <authorList>
            <person name="Jeantristanb JTB J.-T."/>
            <person name="Ricardo R."/>
        </authorList>
    </citation>
    <scope>NUCLEOTIDE SEQUENCE [LARGE SCALE GENOMIC DNA]</scope>
</reference>
<dbReference type="STRING" id="269621.A0A238FH70"/>
<gene>
    <name evidence="3" type="ORF">BQ2448_4062</name>
</gene>